<evidence type="ECO:0000256" key="2">
    <source>
        <dbReference type="ARBA" id="ARBA00011948"/>
    </source>
</evidence>
<dbReference type="InterPro" id="IPR005940">
    <property type="entry name" value="Anthranilate_Pribosyl_Tfrase"/>
</dbReference>
<dbReference type="SUPFAM" id="SSF47648">
    <property type="entry name" value="Nucleoside phosphorylase/phosphoribosyltransferase N-terminal domain"/>
    <property type="match status" value="1"/>
</dbReference>
<gene>
    <name evidence="10" type="ORF">METZ01_LOCUS84895</name>
</gene>
<dbReference type="InterPro" id="IPR017459">
    <property type="entry name" value="Glycosyl_Trfase_fam3_N_dom"/>
</dbReference>
<dbReference type="GO" id="GO:0005829">
    <property type="term" value="C:cytosol"/>
    <property type="evidence" value="ECO:0007669"/>
    <property type="project" value="TreeGrafter"/>
</dbReference>
<dbReference type="Gene3D" id="1.20.970.10">
    <property type="entry name" value="Transferase, Pyrimidine Nucleoside Phosphorylase, Chain C"/>
    <property type="match status" value="1"/>
</dbReference>
<comment type="pathway">
    <text evidence="1">Amino-acid biosynthesis; L-tryptophan biosynthesis; L-tryptophan from chorismate: step 2/5.</text>
</comment>
<evidence type="ECO:0000313" key="10">
    <source>
        <dbReference type="EMBL" id="SVA32041.1"/>
    </source>
</evidence>
<dbReference type="InterPro" id="IPR000312">
    <property type="entry name" value="Glycosyl_Trfase_fam3"/>
</dbReference>
<dbReference type="HAMAP" id="MF_00211">
    <property type="entry name" value="TrpD"/>
    <property type="match status" value="1"/>
</dbReference>
<keyword evidence="7" id="KW-0057">Aromatic amino acid biosynthesis</keyword>
<evidence type="ECO:0000259" key="8">
    <source>
        <dbReference type="Pfam" id="PF00591"/>
    </source>
</evidence>
<name>A0A381UWC0_9ZZZZ</name>
<evidence type="ECO:0000256" key="1">
    <source>
        <dbReference type="ARBA" id="ARBA00004907"/>
    </source>
</evidence>
<accession>A0A381UWC0</accession>
<evidence type="ECO:0000256" key="3">
    <source>
        <dbReference type="ARBA" id="ARBA00022605"/>
    </source>
</evidence>
<proteinExistence type="inferred from homology"/>
<dbReference type="Pfam" id="PF02885">
    <property type="entry name" value="Glycos_trans_3N"/>
    <property type="match status" value="1"/>
</dbReference>
<feature type="domain" description="Glycosyl transferase family 3 N-terminal" evidence="9">
    <location>
        <begin position="3"/>
        <end position="60"/>
    </location>
</feature>
<organism evidence="10">
    <name type="scientific">marine metagenome</name>
    <dbReference type="NCBI Taxonomy" id="408172"/>
    <lineage>
        <taxon>unclassified sequences</taxon>
        <taxon>metagenomes</taxon>
        <taxon>ecological metagenomes</taxon>
    </lineage>
</organism>
<dbReference type="Gene3D" id="3.40.1030.10">
    <property type="entry name" value="Nucleoside phosphorylase/phosphoribosyltransferase catalytic domain"/>
    <property type="match status" value="1"/>
</dbReference>
<evidence type="ECO:0000256" key="5">
    <source>
        <dbReference type="ARBA" id="ARBA00022679"/>
    </source>
</evidence>
<evidence type="ECO:0000256" key="4">
    <source>
        <dbReference type="ARBA" id="ARBA00022676"/>
    </source>
</evidence>
<keyword evidence="5" id="KW-0808">Transferase</keyword>
<dbReference type="GO" id="GO:0004048">
    <property type="term" value="F:anthranilate phosphoribosyltransferase activity"/>
    <property type="evidence" value="ECO:0007669"/>
    <property type="project" value="UniProtKB-EC"/>
</dbReference>
<dbReference type="FunFam" id="3.40.1030.10:FF:000002">
    <property type="entry name" value="Anthranilate phosphoribosyltransferase"/>
    <property type="match status" value="1"/>
</dbReference>
<dbReference type="GO" id="GO:0000162">
    <property type="term" value="P:L-tryptophan biosynthetic process"/>
    <property type="evidence" value="ECO:0007669"/>
    <property type="project" value="UniProtKB-KW"/>
</dbReference>
<dbReference type="PANTHER" id="PTHR43285:SF2">
    <property type="entry name" value="ANTHRANILATE PHOSPHORIBOSYLTRANSFERASE"/>
    <property type="match status" value="1"/>
</dbReference>
<dbReference type="AlphaFoldDB" id="A0A381UWC0"/>
<dbReference type="PANTHER" id="PTHR43285">
    <property type="entry name" value="ANTHRANILATE PHOSPHORIBOSYLTRANSFERASE"/>
    <property type="match status" value="1"/>
</dbReference>
<dbReference type="Pfam" id="PF00591">
    <property type="entry name" value="Glycos_transf_3"/>
    <property type="match status" value="1"/>
</dbReference>
<protein>
    <recommendedName>
        <fullName evidence="2">anthranilate phosphoribosyltransferase</fullName>
        <ecNumber evidence="2">2.4.2.18</ecNumber>
    </recommendedName>
</protein>
<feature type="domain" description="Glycosyl transferase family 3" evidence="8">
    <location>
        <begin position="70"/>
        <end position="320"/>
    </location>
</feature>
<sequence>MDELLNKKDLSESTAYELMEDLAQGSVDPVLAGELLVALSAKGESPEEVRGFALAMRDLATSITLETSHKTIDIVGTGGDGSNSYNLSTGTALLAASCGLSVVKHGNRSVSSKSGSADVLEALGVPLSDNTSTIQSLLSKHNFVFLFAPFFHPAMKNIAPIRQALGVRTVFNILGPLTNPAKPRYYLLGAFSSEMAKLMAEAMSGMDIDRAFIIHGNNGWDEPTPIAPFEIYDVTSKGIHLETRDPQEFGIPKCNNTDLLGGDASQNAKAVLDVFNNKDQGPHRDALALGTALALELTGAVDSMNQGITEAIDTIRNGTAAEFINNLMLSE</sequence>
<dbReference type="InterPro" id="IPR035902">
    <property type="entry name" value="Nuc_phospho_transferase"/>
</dbReference>
<keyword evidence="6" id="KW-0822">Tryptophan biosynthesis</keyword>
<evidence type="ECO:0000256" key="6">
    <source>
        <dbReference type="ARBA" id="ARBA00022822"/>
    </source>
</evidence>
<dbReference type="NCBIfam" id="TIGR01245">
    <property type="entry name" value="trpD"/>
    <property type="match status" value="1"/>
</dbReference>
<dbReference type="SUPFAM" id="SSF52418">
    <property type="entry name" value="Nucleoside phosphorylase/phosphoribosyltransferase catalytic domain"/>
    <property type="match status" value="1"/>
</dbReference>
<dbReference type="InterPro" id="IPR036320">
    <property type="entry name" value="Glycosyl_Trfase_fam3_N_dom_sf"/>
</dbReference>
<evidence type="ECO:0000256" key="7">
    <source>
        <dbReference type="ARBA" id="ARBA00023141"/>
    </source>
</evidence>
<dbReference type="EMBL" id="UINC01007209">
    <property type="protein sequence ID" value="SVA32041.1"/>
    <property type="molecule type" value="Genomic_DNA"/>
</dbReference>
<keyword evidence="4" id="KW-0328">Glycosyltransferase</keyword>
<keyword evidence="3" id="KW-0028">Amino-acid biosynthesis</keyword>
<reference evidence="10" key="1">
    <citation type="submission" date="2018-05" db="EMBL/GenBank/DDBJ databases">
        <authorList>
            <person name="Lanie J.A."/>
            <person name="Ng W.-L."/>
            <person name="Kazmierczak K.M."/>
            <person name="Andrzejewski T.M."/>
            <person name="Davidsen T.M."/>
            <person name="Wayne K.J."/>
            <person name="Tettelin H."/>
            <person name="Glass J.I."/>
            <person name="Rusch D."/>
            <person name="Podicherti R."/>
            <person name="Tsui H.-C.T."/>
            <person name="Winkler M.E."/>
        </authorList>
    </citation>
    <scope>NUCLEOTIDE SEQUENCE</scope>
</reference>
<evidence type="ECO:0000259" key="9">
    <source>
        <dbReference type="Pfam" id="PF02885"/>
    </source>
</evidence>
<dbReference type="EC" id="2.4.2.18" evidence="2"/>